<keyword evidence="2" id="KW-1185">Reference proteome</keyword>
<dbReference type="HOGENOM" id="CLU_2400588_0_0_1"/>
<sequence length="93" mass="10870">MEKHRSCSCITRPSCSSLRSPLQGILRRPASHPRRILRHDPTRLVDVTRPLGQRSYSWTLNGNVHSTYMPIRLVDYTMEVAPRLYTQSNFLCW</sequence>
<evidence type="ECO:0000313" key="2">
    <source>
        <dbReference type="Proteomes" id="UP000054217"/>
    </source>
</evidence>
<dbReference type="AlphaFoldDB" id="A0A0C3J6F6"/>
<dbReference type="Proteomes" id="UP000054217">
    <property type="component" value="Unassembled WGS sequence"/>
</dbReference>
<proteinExistence type="predicted"/>
<dbReference type="EMBL" id="KN831970">
    <property type="protein sequence ID" value="KIO04628.1"/>
    <property type="molecule type" value="Genomic_DNA"/>
</dbReference>
<name>A0A0C3J6F6_PISTI</name>
<reference evidence="1 2" key="1">
    <citation type="submission" date="2014-04" db="EMBL/GenBank/DDBJ databases">
        <authorList>
            <consortium name="DOE Joint Genome Institute"/>
            <person name="Kuo A."/>
            <person name="Kohler A."/>
            <person name="Costa M.D."/>
            <person name="Nagy L.G."/>
            <person name="Floudas D."/>
            <person name="Copeland A."/>
            <person name="Barry K.W."/>
            <person name="Cichocki N."/>
            <person name="Veneault-Fourrey C."/>
            <person name="LaButti K."/>
            <person name="Lindquist E.A."/>
            <person name="Lipzen A."/>
            <person name="Lundell T."/>
            <person name="Morin E."/>
            <person name="Murat C."/>
            <person name="Sun H."/>
            <person name="Tunlid A."/>
            <person name="Henrissat B."/>
            <person name="Grigoriev I.V."/>
            <person name="Hibbett D.S."/>
            <person name="Martin F."/>
            <person name="Nordberg H.P."/>
            <person name="Cantor M.N."/>
            <person name="Hua S.X."/>
        </authorList>
    </citation>
    <scope>NUCLEOTIDE SEQUENCE [LARGE SCALE GENOMIC DNA]</scope>
    <source>
        <strain evidence="1 2">Marx 270</strain>
    </source>
</reference>
<accession>A0A0C3J6F6</accession>
<reference evidence="2" key="2">
    <citation type="submission" date="2015-01" db="EMBL/GenBank/DDBJ databases">
        <title>Evolutionary Origins and Diversification of the Mycorrhizal Mutualists.</title>
        <authorList>
            <consortium name="DOE Joint Genome Institute"/>
            <consortium name="Mycorrhizal Genomics Consortium"/>
            <person name="Kohler A."/>
            <person name="Kuo A."/>
            <person name="Nagy L.G."/>
            <person name="Floudas D."/>
            <person name="Copeland A."/>
            <person name="Barry K.W."/>
            <person name="Cichocki N."/>
            <person name="Veneault-Fourrey C."/>
            <person name="LaButti K."/>
            <person name="Lindquist E.A."/>
            <person name="Lipzen A."/>
            <person name="Lundell T."/>
            <person name="Morin E."/>
            <person name="Murat C."/>
            <person name="Riley R."/>
            <person name="Ohm R."/>
            <person name="Sun H."/>
            <person name="Tunlid A."/>
            <person name="Henrissat B."/>
            <person name="Grigoriev I.V."/>
            <person name="Hibbett D.S."/>
            <person name="Martin F."/>
        </authorList>
    </citation>
    <scope>NUCLEOTIDE SEQUENCE [LARGE SCALE GENOMIC DNA]</scope>
    <source>
        <strain evidence="2">Marx 270</strain>
    </source>
</reference>
<evidence type="ECO:0000313" key="1">
    <source>
        <dbReference type="EMBL" id="KIO04628.1"/>
    </source>
</evidence>
<protein>
    <submittedName>
        <fullName evidence="1">Uncharacterized protein</fullName>
    </submittedName>
</protein>
<dbReference type="InParanoid" id="A0A0C3J6F6"/>
<gene>
    <name evidence="1" type="ORF">M404DRAFT_544794</name>
</gene>
<organism evidence="1 2">
    <name type="scientific">Pisolithus tinctorius Marx 270</name>
    <dbReference type="NCBI Taxonomy" id="870435"/>
    <lineage>
        <taxon>Eukaryota</taxon>
        <taxon>Fungi</taxon>
        <taxon>Dikarya</taxon>
        <taxon>Basidiomycota</taxon>
        <taxon>Agaricomycotina</taxon>
        <taxon>Agaricomycetes</taxon>
        <taxon>Agaricomycetidae</taxon>
        <taxon>Boletales</taxon>
        <taxon>Sclerodermatineae</taxon>
        <taxon>Pisolithaceae</taxon>
        <taxon>Pisolithus</taxon>
    </lineage>
</organism>